<reference evidence="1 2" key="1">
    <citation type="journal article" date="2018" name="Mol. Plant">
        <title>The genome of Artemisia annua provides insight into the evolution of Asteraceae family and artemisinin biosynthesis.</title>
        <authorList>
            <person name="Shen Q."/>
            <person name="Zhang L."/>
            <person name="Liao Z."/>
            <person name="Wang S."/>
            <person name="Yan T."/>
            <person name="Shi P."/>
            <person name="Liu M."/>
            <person name="Fu X."/>
            <person name="Pan Q."/>
            <person name="Wang Y."/>
            <person name="Lv Z."/>
            <person name="Lu X."/>
            <person name="Zhang F."/>
            <person name="Jiang W."/>
            <person name="Ma Y."/>
            <person name="Chen M."/>
            <person name="Hao X."/>
            <person name="Li L."/>
            <person name="Tang Y."/>
            <person name="Lv G."/>
            <person name="Zhou Y."/>
            <person name="Sun X."/>
            <person name="Brodelius P.E."/>
            <person name="Rose J.K.C."/>
            <person name="Tang K."/>
        </authorList>
    </citation>
    <scope>NUCLEOTIDE SEQUENCE [LARGE SCALE GENOMIC DNA]</scope>
    <source>
        <strain evidence="2">cv. Huhao1</strain>
        <tissue evidence="1">Leaf</tissue>
    </source>
</reference>
<dbReference type="OrthoDB" id="1743609at2759"/>
<evidence type="ECO:0000313" key="1">
    <source>
        <dbReference type="EMBL" id="PWA69727.1"/>
    </source>
</evidence>
<evidence type="ECO:0000313" key="2">
    <source>
        <dbReference type="Proteomes" id="UP000245207"/>
    </source>
</evidence>
<dbReference type="AlphaFoldDB" id="A0A2U1N8C9"/>
<dbReference type="PANTHER" id="PTHR33116:SF78">
    <property type="entry name" value="OS12G0587133 PROTEIN"/>
    <property type="match status" value="1"/>
</dbReference>
<dbReference type="PANTHER" id="PTHR33116">
    <property type="entry name" value="REVERSE TRANSCRIPTASE ZINC-BINDING DOMAIN-CONTAINING PROTEIN-RELATED-RELATED"/>
    <property type="match status" value="1"/>
</dbReference>
<accession>A0A2U1N8C9</accession>
<dbReference type="EMBL" id="PKPP01003375">
    <property type="protein sequence ID" value="PWA69727.1"/>
    <property type="molecule type" value="Genomic_DNA"/>
</dbReference>
<dbReference type="STRING" id="35608.A0A2U1N8C9"/>
<comment type="caution">
    <text evidence="1">The sequence shown here is derived from an EMBL/GenBank/DDBJ whole genome shotgun (WGS) entry which is preliminary data.</text>
</comment>
<name>A0A2U1N8C9_ARTAN</name>
<organism evidence="1 2">
    <name type="scientific">Artemisia annua</name>
    <name type="common">Sweet wormwood</name>
    <dbReference type="NCBI Taxonomy" id="35608"/>
    <lineage>
        <taxon>Eukaryota</taxon>
        <taxon>Viridiplantae</taxon>
        <taxon>Streptophyta</taxon>
        <taxon>Embryophyta</taxon>
        <taxon>Tracheophyta</taxon>
        <taxon>Spermatophyta</taxon>
        <taxon>Magnoliopsida</taxon>
        <taxon>eudicotyledons</taxon>
        <taxon>Gunneridae</taxon>
        <taxon>Pentapetalae</taxon>
        <taxon>asterids</taxon>
        <taxon>campanulids</taxon>
        <taxon>Asterales</taxon>
        <taxon>Asteraceae</taxon>
        <taxon>Asteroideae</taxon>
        <taxon>Anthemideae</taxon>
        <taxon>Artemisiinae</taxon>
        <taxon>Artemisia</taxon>
    </lineage>
</organism>
<dbReference type="GO" id="GO:0003964">
    <property type="term" value="F:RNA-directed DNA polymerase activity"/>
    <property type="evidence" value="ECO:0007669"/>
    <property type="project" value="UniProtKB-KW"/>
</dbReference>
<keyword evidence="1" id="KW-0808">Transferase</keyword>
<proteinExistence type="predicted"/>
<sequence>MNKVCNWKPILDKFHNRLTNWKAKTLSYGGRLTLIKSVLCALAPKSVLSYLEKLRRNFFWGGSLESNKLAWVAWKKVCSPSTSGGLGIGRLQASNLAMLTKWWWRFYTEPDSLWHHVITSIYGAKGGLGTDLISPSHITGPWKSIIDLKKSPPQIQLKFTFCVSEKSKRWKFFLLLGRCLAGVFNFEGDFS</sequence>
<keyword evidence="1" id="KW-0548">Nucleotidyltransferase</keyword>
<protein>
    <submittedName>
        <fullName evidence="1">RNA-directed DNA polymerase, eukaryota, Reverse transcriptase zinc-binding domain protein</fullName>
    </submittedName>
</protein>
<keyword evidence="1" id="KW-0695">RNA-directed DNA polymerase</keyword>
<dbReference type="Proteomes" id="UP000245207">
    <property type="component" value="Unassembled WGS sequence"/>
</dbReference>
<keyword evidence="2" id="KW-1185">Reference proteome</keyword>
<gene>
    <name evidence="1" type="ORF">CTI12_AA296050</name>
</gene>